<protein>
    <submittedName>
        <fullName evidence="2">SDR family NAD(P)-dependent oxidoreductase</fullName>
    </submittedName>
</protein>
<dbReference type="OrthoDB" id="312184at2157"/>
<keyword evidence="3" id="KW-1185">Reference proteome</keyword>
<evidence type="ECO:0000313" key="2">
    <source>
        <dbReference type="EMBL" id="MXR41040.1"/>
    </source>
</evidence>
<accession>A0A6B0SYJ0</accession>
<feature type="compositionally biased region" description="Low complexity" evidence="1">
    <location>
        <begin position="1"/>
        <end position="16"/>
    </location>
</feature>
<evidence type="ECO:0000313" key="3">
    <source>
        <dbReference type="Proteomes" id="UP000437065"/>
    </source>
</evidence>
<dbReference type="Gene3D" id="3.40.50.720">
    <property type="entry name" value="NAD(P)-binding Rossmann-like Domain"/>
    <property type="match status" value="1"/>
</dbReference>
<dbReference type="InterPro" id="IPR051935">
    <property type="entry name" value="HSDL2"/>
</dbReference>
<gene>
    <name evidence="2" type="ORF">GRX01_06765</name>
</gene>
<dbReference type="InterPro" id="IPR002347">
    <property type="entry name" value="SDR_fam"/>
</dbReference>
<dbReference type="RefSeq" id="WP_159664815.1">
    <property type="nucleotide sequence ID" value="NZ_WUUS01000003.1"/>
</dbReference>
<feature type="region of interest" description="Disordered" evidence="1">
    <location>
        <begin position="269"/>
        <end position="292"/>
    </location>
</feature>
<reference evidence="2 3" key="1">
    <citation type="submission" date="2019-12" db="EMBL/GenBank/DDBJ databases">
        <title>Isolation and characterization of three novel carbon monoxide-oxidizing members of Halobacteria from salione crusts and soils.</title>
        <authorList>
            <person name="Myers M.R."/>
            <person name="King G.M."/>
        </authorList>
    </citation>
    <scope>NUCLEOTIDE SEQUENCE [LARGE SCALE GENOMIC DNA]</scope>
    <source>
        <strain evidence="2 3">WSA2</strain>
    </source>
</reference>
<comment type="caution">
    <text evidence="2">The sequence shown here is derived from an EMBL/GenBank/DDBJ whole genome shotgun (WGS) entry which is preliminary data.</text>
</comment>
<organism evidence="2 3">
    <name type="scientific">Halobaculum saliterrae</name>
    <dbReference type="NCBI Taxonomy" id="2073113"/>
    <lineage>
        <taxon>Archaea</taxon>
        <taxon>Methanobacteriati</taxon>
        <taxon>Methanobacteriota</taxon>
        <taxon>Stenosarchaea group</taxon>
        <taxon>Halobacteria</taxon>
        <taxon>Halobacteriales</taxon>
        <taxon>Haloferacaceae</taxon>
        <taxon>Halobaculum</taxon>
    </lineage>
</organism>
<proteinExistence type="predicted"/>
<dbReference type="PANTHER" id="PTHR42808">
    <property type="entry name" value="HYDROXYSTEROID DEHYDROGENASE-LIKE PROTEIN 2"/>
    <property type="match status" value="1"/>
</dbReference>
<dbReference type="PANTHER" id="PTHR42808:SF3">
    <property type="entry name" value="HYDROXYSTEROID DEHYDROGENASE-LIKE PROTEIN 2"/>
    <property type="match status" value="1"/>
</dbReference>
<dbReference type="AlphaFoldDB" id="A0A6B0SYJ0"/>
<feature type="region of interest" description="Disordered" evidence="1">
    <location>
        <begin position="1"/>
        <end position="20"/>
    </location>
</feature>
<dbReference type="PRINTS" id="PR00081">
    <property type="entry name" value="GDHRDH"/>
</dbReference>
<name>A0A6B0SYJ0_9EURY</name>
<dbReference type="Proteomes" id="UP000437065">
    <property type="component" value="Unassembled WGS sequence"/>
</dbReference>
<dbReference type="NCBIfam" id="NF006133">
    <property type="entry name" value="PRK08278.1"/>
    <property type="match status" value="1"/>
</dbReference>
<evidence type="ECO:0000256" key="1">
    <source>
        <dbReference type="SAM" id="MobiDB-lite"/>
    </source>
</evidence>
<dbReference type="Pfam" id="PF00106">
    <property type="entry name" value="adh_short"/>
    <property type="match status" value="1"/>
</dbReference>
<dbReference type="InterPro" id="IPR036291">
    <property type="entry name" value="NAD(P)-bd_dom_sf"/>
</dbReference>
<dbReference type="SUPFAM" id="SSF51735">
    <property type="entry name" value="NAD(P)-binding Rossmann-fold domains"/>
    <property type="match status" value="1"/>
</dbReference>
<sequence length="292" mass="31197">MPAGPARADPPFDAPDLSSSTAFVTGTTRGIGKRIALTLAEHGCNVVSTGKTAEPGGDLPGTIHKTAEQCEERGVDAHAIQLDVRDEEAVEAAVEEAIDEFGTVDIVINNASAIQLANVADLPANRFDLMTDVNVRGTYLVSRAFLPHLREQEGGWILTNAPPVTMDRAPGKAAYAWSKLGMSFVTLSLAEELAGDDIGCNTFWPVTAVDTRATRYFGLGTEDDWRTPHVLADAVLSILARDPSEYTGHSAYDEDLLRAAGANDADLSAYNLTEGDPGPTSARMFDAEYTRE</sequence>
<dbReference type="EMBL" id="WUUS01000003">
    <property type="protein sequence ID" value="MXR41040.1"/>
    <property type="molecule type" value="Genomic_DNA"/>
</dbReference>